<dbReference type="EMBL" id="BAAAVI010000024">
    <property type="protein sequence ID" value="GAA2875676.1"/>
    <property type="molecule type" value="Genomic_DNA"/>
</dbReference>
<evidence type="ECO:0000313" key="2">
    <source>
        <dbReference type="Proteomes" id="UP001500831"/>
    </source>
</evidence>
<dbReference type="RefSeq" id="WP_344972839.1">
    <property type="nucleotide sequence ID" value="NZ_BAAAVI010000024.1"/>
</dbReference>
<reference evidence="2" key="1">
    <citation type="journal article" date="2019" name="Int. J. Syst. Evol. Microbiol.">
        <title>The Global Catalogue of Microorganisms (GCM) 10K type strain sequencing project: providing services to taxonomists for standard genome sequencing and annotation.</title>
        <authorList>
            <consortium name="The Broad Institute Genomics Platform"/>
            <consortium name="The Broad Institute Genome Sequencing Center for Infectious Disease"/>
            <person name="Wu L."/>
            <person name="Ma J."/>
        </authorList>
    </citation>
    <scope>NUCLEOTIDE SEQUENCE [LARGE SCALE GENOMIC DNA]</scope>
    <source>
        <strain evidence="2">JCM 6242</strain>
    </source>
</reference>
<sequence>MTTNTELADLAQAIADQAPAGSLTRRAAGCLVVAYSTTRTAAHARRVLADLDDQLRAACHTLADQLTAQTTEEEP</sequence>
<comment type="caution">
    <text evidence="1">The sequence shown here is derived from an EMBL/GenBank/DDBJ whole genome shotgun (WGS) entry which is preliminary data.</text>
</comment>
<keyword evidence="2" id="KW-1185">Reference proteome</keyword>
<evidence type="ECO:0008006" key="3">
    <source>
        <dbReference type="Google" id="ProtNLM"/>
    </source>
</evidence>
<proteinExistence type="predicted"/>
<organism evidence="1 2">
    <name type="scientific">Streptosporangium fragile</name>
    <dbReference type="NCBI Taxonomy" id="46186"/>
    <lineage>
        <taxon>Bacteria</taxon>
        <taxon>Bacillati</taxon>
        <taxon>Actinomycetota</taxon>
        <taxon>Actinomycetes</taxon>
        <taxon>Streptosporangiales</taxon>
        <taxon>Streptosporangiaceae</taxon>
        <taxon>Streptosporangium</taxon>
    </lineage>
</organism>
<evidence type="ECO:0000313" key="1">
    <source>
        <dbReference type="EMBL" id="GAA2875676.1"/>
    </source>
</evidence>
<accession>A0ABP6IEG4</accession>
<gene>
    <name evidence="1" type="ORF">GCM10010517_36630</name>
</gene>
<protein>
    <recommendedName>
        <fullName evidence="3">ANTAR domain-containing protein</fullName>
    </recommendedName>
</protein>
<dbReference type="Proteomes" id="UP001500831">
    <property type="component" value="Unassembled WGS sequence"/>
</dbReference>
<name>A0ABP6IEG4_9ACTN</name>